<organism evidence="4 5">
    <name type="scientific">Candidatus Uhrbacteria bacterium GW2011_GWC2_53_7</name>
    <dbReference type="NCBI Taxonomy" id="1618986"/>
    <lineage>
        <taxon>Bacteria</taxon>
        <taxon>Candidatus Uhriibacteriota</taxon>
    </lineage>
</organism>
<dbReference type="PATRIC" id="fig|1618986.3.peg.281"/>
<dbReference type="InterPro" id="IPR035901">
    <property type="entry name" value="GIY-YIG_endonuc_sf"/>
</dbReference>
<evidence type="ECO:0000313" key="4">
    <source>
        <dbReference type="EMBL" id="KKW36455.1"/>
    </source>
</evidence>
<evidence type="ECO:0000313" key="5">
    <source>
        <dbReference type="Proteomes" id="UP000033865"/>
    </source>
</evidence>
<dbReference type="EMBL" id="LCRN01000024">
    <property type="protein sequence ID" value="KKW36455.1"/>
    <property type="molecule type" value="Genomic_DNA"/>
</dbReference>
<accession>A0A0G1XZY0</accession>
<comment type="caution">
    <text evidence="4">The sequence shown here is derived from an EMBL/GenBank/DDBJ whole genome shotgun (WGS) entry which is preliminary data.</text>
</comment>
<feature type="compositionally biased region" description="Basic and acidic residues" evidence="2">
    <location>
        <begin position="59"/>
        <end position="81"/>
    </location>
</feature>
<feature type="domain" description="GIY-YIG" evidence="3">
    <location>
        <begin position="2"/>
        <end position="77"/>
    </location>
</feature>
<dbReference type="PANTHER" id="PTHR34477:SF1">
    <property type="entry name" value="UPF0213 PROTEIN YHBQ"/>
    <property type="match status" value="1"/>
</dbReference>
<dbReference type="InterPro" id="IPR000305">
    <property type="entry name" value="GIY-YIG_endonuc"/>
</dbReference>
<dbReference type="AlphaFoldDB" id="A0A0G1XZY0"/>
<sequence length="81" mass="9061">MKPWTVYMVRCKDGTLYTGITVDLPARLQVHSEGKGAKYTRGRGPVKLVWSEEGLSESAARKREGEGKKYSRETKEGMARG</sequence>
<comment type="similarity">
    <text evidence="1">Belongs to the UPF0213 family.</text>
</comment>
<evidence type="ECO:0000256" key="1">
    <source>
        <dbReference type="ARBA" id="ARBA00007435"/>
    </source>
</evidence>
<evidence type="ECO:0000259" key="3">
    <source>
        <dbReference type="PROSITE" id="PS50164"/>
    </source>
</evidence>
<reference evidence="4 5" key="1">
    <citation type="journal article" date="2015" name="Nature">
        <title>rRNA introns, odd ribosomes, and small enigmatic genomes across a large radiation of phyla.</title>
        <authorList>
            <person name="Brown C.T."/>
            <person name="Hug L.A."/>
            <person name="Thomas B.C."/>
            <person name="Sharon I."/>
            <person name="Castelle C.J."/>
            <person name="Singh A."/>
            <person name="Wilkins M.J."/>
            <person name="Williams K.H."/>
            <person name="Banfield J.F."/>
        </authorList>
    </citation>
    <scope>NUCLEOTIDE SEQUENCE [LARGE SCALE GENOMIC DNA]</scope>
</reference>
<dbReference type="InterPro" id="IPR050190">
    <property type="entry name" value="UPF0213_domain"/>
</dbReference>
<gene>
    <name evidence="4" type="ORF">UY82_C0024G0004</name>
</gene>
<evidence type="ECO:0000256" key="2">
    <source>
        <dbReference type="SAM" id="MobiDB-lite"/>
    </source>
</evidence>
<dbReference type="Proteomes" id="UP000033865">
    <property type="component" value="Unassembled WGS sequence"/>
</dbReference>
<dbReference type="SUPFAM" id="SSF82771">
    <property type="entry name" value="GIY-YIG endonuclease"/>
    <property type="match status" value="1"/>
</dbReference>
<feature type="region of interest" description="Disordered" evidence="2">
    <location>
        <begin position="54"/>
        <end position="81"/>
    </location>
</feature>
<proteinExistence type="inferred from homology"/>
<dbReference type="Gene3D" id="3.40.1440.10">
    <property type="entry name" value="GIY-YIG endonuclease"/>
    <property type="match status" value="1"/>
</dbReference>
<protein>
    <recommendedName>
        <fullName evidence="3">GIY-YIG domain-containing protein</fullName>
    </recommendedName>
</protein>
<dbReference type="PROSITE" id="PS50164">
    <property type="entry name" value="GIY_YIG"/>
    <property type="match status" value="1"/>
</dbReference>
<dbReference type="Pfam" id="PF01541">
    <property type="entry name" value="GIY-YIG"/>
    <property type="match status" value="1"/>
</dbReference>
<dbReference type="PANTHER" id="PTHR34477">
    <property type="entry name" value="UPF0213 PROTEIN YHBQ"/>
    <property type="match status" value="1"/>
</dbReference>
<dbReference type="CDD" id="cd10456">
    <property type="entry name" value="GIY-YIG_UPF0213"/>
    <property type="match status" value="1"/>
</dbReference>
<name>A0A0G1XZY0_9BACT</name>